<evidence type="ECO:0000313" key="1">
    <source>
        <dbReference type="EMBL" id="GAA5508451.1"/>
    </source>
</evidence>
<gene>
    <name evidence="1" type="ORF">Rcae01_03917</name>
</gene>
<dbReference type="Proteomes" id="UP001416858">
    <property type="component" value="Unassembled WGS sequence"/>
</dbReference>
<proteinExistence type="predicted"/>
<organism evidence="1 2">
    <name type="scientific">Novipirellula caenicola</name>
    <dbReference type="NCBI Taxonomy" id="1536901"/>
    <lineage>
        <taxon>Bacteria</taxon>
        <taxon>Pseudomonadati</taxon>
        <taxon>Planctomycetota</taxon>
        <taxon>Planctomycetia</taxon>
        <taxon>Pirellulales</taxon>
        <taxon>Pirellulaceae</taxon>
        <taxon>Novipirellula</taxon>
    </lineage>
</organism>
<protein>
    <submittedName>
        <fullName evidence="1">Uncharacterized protein</fullName>
    </submittedName>
</protein>
<comment type="caution">
    <text evidence="1">The sequence shown here is derived from an EMBL/GenBank/DDBJ whole genome shotgun (WGS) entry which is preliminary data.</text>
</comment>
<dbReference type="EMBL" id="BAABRO010000009">
    <property type="protein sequence ID" value="GAA5508451.1"/>
    <property type="molecule type" value="Genomic_DNA"/>
</dbReference>
<reference evidence="1 2" key="1">
    <citation type="submission" date="2024-02" db="EMBL/GenBank/DDBJ databases">
        <title>Rhodopirellula caenicola NBRC 110016.</title>
        <authorList>
            <person name="Ichikawa N."/>
            <person name="Katano-Makiyama Y."/>
            <person name="Hidaka K."/>
        </authorList>
    </citation>
    <scope>NUCLEOTIDE SEQUENCE [LARGE SCALE GENOMIC DNA]</scope>
    <source>
        <strain evidence="1 2">NBRC 110016</strain>
    </source>
</reference>
<accession>A0ABP9VUE8</accession>
<evidence type="ECO:0000313" key="2">
    <source>
        <dbReference type="Proteomes" id="UP001416858"/>
    </source>
</evidence>
<keyword evidence="2" id="KW-1185">Reference proteome</keyword>
<name>A0ABP9VUE8_9BACT</name>
<sequence>MDGCRRRLLRVLLFRDVQHYCYVEDDEETDLAFLDADAHWNRSLLWLLNGDLPRGFRQYEWRWLANGLKRPSERYSQPTWDGLSLQGKTILLWDEQGLGETIQFIRYASMVKARGDTVLARVNPGLRRLLSSVAGVDQ</sequence>